<keyword evidence="1" id="KW-0812">Transmembrane</keyword>
<dbReference type="Proteomes" id="UP000683360">
    <property type="component" value="Unassembled WGS sequence"/>
</dbReference>
<proteinExistence type="predicted"/>
<dbReference type="EMBL" id="CAJPWZ010000841">
    <property type="protein sequence ID" value="CAG2201332.1"/>
    <property type="molecule type" value="Genomic_DNA"/>
</dbReference>
<protein>
    <submittedName>
        <fullName evidence="2">Uncharacterized protein</fullName>
    </submittedName>
</protein>
<evidence type="ECO:0000313" key="2">
    <source>
        <dbReference type="EMBL" id="CAG2201332.1"/>
    </source>
</evidence>
<evidence type="ECO:0000313" key="3">
    <source>
        <dbReference type="Proteomes" id="UP000683360"/>
    </source>
</evidence>
<dbReference type="OrthoDB" id="10361126at2759"/>
<feature type="transmembrane region" description="Helical" evidence="1">
    <location>
        <begin position="361"/>
        <end position="382"/>
    </location>
</feature>
<accession>A0A8S3R2J1</accession>
<dbReference type="AlphaFoldDB" id="A0A8S3R2J1"/>
<reference evidence="2" key="1">
    <citation type="submission" date="2021-03" db="EMBL/GenBank/DDBJ databases">
        <authorList>
            <person name="Bekaert M."/>
        </authorList>
    </citation>
    <scope>NUCLEOTIDE SEQUENCE</scope>
</reference>
<keyword evidence="3" id="KW-1185">Reference proteome</keyword>
<feature type="transmembrane region" description="Helical" evidence="1">
    <location>
        <begin position="200"/>
        <end position="220"/>
    </location>
</feature>
<comment type="caution">
    <text evidence="2">The sequence shown here is derived from an EMBL/GenBank/DDBJ whole genome shotgun (WGS) entry which is preliminary data.</text>
</comment>
<feature type="transmembrane region" description="Helical" evidence="1">
    <location>
        <begin position="38"/>
        <end position="60"/>
    </location>
</feature>
<sequence>MESFAKFLNAAIVIPLTSGGVSENYYSSGNIRPHDGSISGLVLLSSVLLISVLYIFGVQLVEDEKIKNHQIYSYLCIVVFLAIAVCVVHLVIEYRQRQADVESTSLSRKHNSKVKFVFLWIFTFGSILFSLAKIICTICCHEDLFDERKTIGCVDTNATYDKRHDDATVRFHCFQIIFYIVQSWFLQVCIHSFLKCSWKIYYSFLLIVLANISQWAYYFVEIYKHTNSESNDMHCLMKNKMCKPKWFLDFIKPYAMPAEMEYFLLSMIFIAELWPSNDNEPQSRSHEQHLANVNTPLLNCSTSLSPVTDLEKVSQEALKESKTKYDSYPVMLIVFGVVIVLPSYLLAYCRNESKFTENADIAYDTVLSAFVITLLIVSFHMFTNRSYLRAVSGKPHLHFHHKILIVSFIVSLG</sequence>
<gene>
    <name evidence="2" type="ORF">MEDL_15933</name>
</gene>
<feature type="transmembrane region" description="Helical" evidence="1">
    <location>
        <begin position="328"/>
        <end position="349"/>
    </location>
</feature>
<keyword evidence="1" id="KW-1133">Transmembrane helix</keyword>
<feature type="transmembrane region" description="Helical" evidence="1">
    <location>
        <begin position="176"/>
        <end position="194"/>
    </location>
</feature>
<keyword evidence="1" id="KW-0472">Membrane</keyword>
<name>A0A8S3R2J1_MYTED</name>
<feature type="transmembrane region" description="Helical" evidence="1">
    <location>
        <begin position="72"/>
        <end position="92"/>
    </location>
</feature>
<feature type="transmembrane region" description="Helical" evidence="1">
    <location>
        <begin position="117"/>
        <end position="140"/>
    </location>
</feature>
<evidence type="ECO:0000256" key="1">
    <source>
        <dbReference type="SAM" id="Phobius"/>
    </source>
</evidence>
<organism evidence="2 3">
    <name type="scientific">Mytilus edulis</name>
    <name type="common">Blue mussel</name>
    <dbReference type="NCBI Taxonomy" id="6550"/>
    <lineage>
        <taxon>Eukaryota</taxon>
        <taxon>Metazoa</taxon>
        <taxon>Spiralia</taxon>
        <taxon>Lophotrochozoa</taxon>
        <taxon>Mollusca</taxon>
        <taxon>Bivalvia</taxon>
        <taxon>Autobranchia</taxon>
        <taxon>Pteriomorphia</taxon>
        <taxon>Mytilida</taxon>
        <taxon>Mytiloidea</taxon>
        <taxon>Mytilidae</taxon>
        <taxon>Mytilinae</taxon>
        <taxon>Mytilus</taxon>
    </lineage>
</organism>